<name>A0A9W4UAR1_9PLEO</name>
<evidence type="ECO:0000313" key="3">
    <source>
        <dbReference type="Proteomes" id="UP001152607"/>
    </source>
</evidence>
<dbReference type="AlphaFoldDB" id="A0A9W4UAR1"/>
<feature type="compositionally biased region" description="Polar residues" evidence="1">
    <location>
        <begin position="140"/>
        <end position="150"/>
    </location>
</feature>
<evidence type="ECO:0000313" key="2">
    <source>
        <dbReference type="EMBL" id="CAI6332776.1"/>
    </source>
</evidence>
<evidence type="ECO:0000256" key="1">
    <source>
        <dbReference type="SAM" id="MobiDB-lite"/>
    </source>
</evidence>
<dbReference type="Proteomes" id="UP001152607">
    <property type="component" value="Unassembled WGS sequence"/>
</dbReference>
<gene>
    <name evidence="2" type="ORF">PDIGIT_LOCUS5806</name>
</gene>
<keyword evidence="3" id="KW-1185">Reference proteome</keyword>
<proteinExistence type="predicted"/>
<feature type="region of interest" description="Disordered" evidence="1">
    <location>
        <begin position="139"/>
        <end position="158"/>
    </location>
</feature>
<organism evidence="2 3">
    <name type="scientific">Periconia digitata</name>
    <dbReference type="NCBI Taxonomy" id="1303443"/>
    <lineage>
        <taxon>Eukaryota</taxon>
        <taxon>Fungi</taxon>
        <taxon>Dikarya</taxon>
        <taxon>Ascomycota</taxon>
        <taxon>Pezizomycotina</taxon>
        <taxon>Dothideomycetes</taxon>
        <taxon>Pleosporomycetidae</taxon>
        <taxon>Pleosporales</taxon>
        <taxon>Massarineae</taxon>
        <taxon>Periconiaceae</taxon>
        <taxon>Periconia</taxon>
    </lineage>
</organism>
<reference evidence="2" key="1">
    <citation type="submission" date="2023-01" db="EMBL/GenBank/DDBJ databases">
        <authorList>
            <person name="Van Ghelder C."/>
            <person name="Rancurel C."/>
        </authorList>
    </citation>
    <scope>NUCLEOTIDE SEQUENCE</scope>
    <source>
        <strain evidence="2">CNCM I-4278</strain>
    </source>
</reference>
<dbReference type="EMBL" id="CAOQHR010000003">
    <property type="protein sequence ID" value="CAI6332776.1"/>
    <property type="molecule type" value="Genomic_DNA"/>
</dbReference>
<feature type="region of interest" description="Disordered" evidence="1">
    <location>
        <begin position="75"/>
        <end position="101"/>
    </location>
</feature>
<protein>
    <submittedName>
        <fullName evidence="2">Uncharacterized protein</fullName>
    </submittedName>
</protein>
<comment type="caution">
    <text evidence="2">The sequence shown here is derived from an EMBL/GenBank/DDBJ whole genome shotgun (WGS) entry which is preliminary data.</text>
</comment>
<sequence length="158" mass="17338">MSMFHPSHPPPVANYSRHTKRAPKGTWHDRIRSRRCSECVGVMMGTLPPWAHPQPINSHCHSMFQTCLAAEAPPAHRRSGAGTRCDDGHSRILSSSSPGVEVRQSFGRSVGFDDCPLPPLRTPTTAEGWPLAGCLHRQAEQSASVGGTQRQARKPRPF</sequence>
<accession>A0A9W4UAR1</accession>
<feature type="region of interest" description="Disordered" evidence="1">
    <location>
        <begin position="1"/>
        <end position="28"/>
    </location>
</feature>